<dbReference type="InterPro" id="IPR011990">
    <property type="entry name" value="TPR-like_helical_dom_sf"/>
</dbReference>
<sequence length="529" mass="60084">MYLYPEYRYGEGALRLGEFTAFDGVYMQPAQELRLDEKITFPYLEGMDTGTLALKALVFQKDRVFTPELKELAVGVNASVLLTRMGQITPNEPIQELGIYITTDFSGFSTDRIREFAVNFGRGGSEVPGRSLPNELYNFLNRGERGYVITKIKLTGLISPEDAELVNPALASQRAENLAKRIKSLSVAKSIPLETSFRINDWFDFRLLLRDYEGITSAQKEAYYSIITSNDNFSNQLSKMRALPTFRKVSSELFPKLRTAKVEVVLENSRFSDPEIAASVYKMLQEGSGLEGFSKEHLIYAGQEAKRLQEKERIYAKLVEIHPSVIAFNNLGVVYLNQANRALDTREKNILINNAVIQFREANRIQTNSISMHNMGRALILRGDMFEAYIAISEASAMEKDESNVFLRANEGLRGALDILNGDYRLATIRFNRAPENEVNFFNKGLAYFLAEDYRQALIAFEESIQFNRDYGYGFYGLALVAAVSGDEQGLVENLAKAVERSEFLKEKALKEILFSQYRGDRDFIRIFR</sequence>
<dbReference type="PROSITE" id="PS50005">
    <property type="entry name" value="TPR"/>
    <property type="match status" value="1"/>
</dbReference>
<dbReference type="InterPro" id="IPR019734">
    <property type="entry name" value="TPR_rpt"/>
</dbReference>
<dbReference type="STRING" id="1189612.A33Q_3411"/>
<proteinExistence type="predicted"/>
<dbReference type="Gene3D" id="1.25.40.10">
    <property type="entry name" value="Tetratricopeptide repeat domain"/>
    <property type="match status" value="2"/>
</dbReference>
<comment type="caution">
    <text evidence="2">The sequence shown here is derived from an EMBL/GenBank/DDBJ whole genome shotgun (WGS) entry which is preliminary data.</text>
</comment>
<accession>S2DT13</accession>
<reference evidence="2 3" key="1">
    <citation type="journal article" date="2013" name="Genome Announc.">
        <title>Draft Genome Sequence of Indibacter alkaliphilus Strain LW1T, Isolated from Lonar Lake, a Haloalkaline Lake in the Buldana District of Maharashtra, India.</title>
        <authorList>
            <person name="Singh A."/>
            <person name="Kumar Jangir P."/>
            <person name="Sharma R."/>
            <person name="Singh A."/>
            <person name="Kumar Pinnaka A."/>
            <person name="Shivaji S."/>
        </authorList>
    </citation>
    <scope>NUCLEOTIDE SEQUENCE [LARGE SCALE GENOMIC DNA]</scope>
    <source>
        <strain evidence="3">CCUG 57479 / KCTC 22604 / LW1</strain>
    </source>
</reference>
<keyword evidence="1" id="KW-0802">TPR repeat</keyword>
<evidence type="ECO:0000313" key="3">
    <source>
        <dbReference type="Proteomes" id="UP000006073"/>
    </source>
</evidence>
<dbReference type="eggNOG" id="COG0457">
    <property type="taxonomic scope" value="Bacteria"/>
</dbReference>
<dbReference type="AlphaFoldDB" id="S2DT13"/>
<feature type="repeat" description="TPR" evidence="1">
    <location>
        <begin position="438"/>
        <end position="471"/>
    </location>
</feature>
<dbReference type="EMBL" id="ALWO02000040">
    <property type="protein sequence ID" value="EOZ95206.1"/>
    <property type="molecule type" value="Genomic_DNA"/>
</dbReference>
<organism evidence="2 3">
    <name type="scientific">Indibacter alkaliphilus (strain CCUG 57479 / KCTC 22604 / LW1)</name>
    <dbReference type="NCBI Taxonomy" id="1189612"/>
    <lineage>
        <taxon>Bacteria</taxon>
        <taxon>Pseudomonadati</taxon>
        <taxon>Bacteroidota</taxon>
        <taxon>Cytophagia</taxon>
        <taxon>Cytophagales</taxon>
        <taxon>Cyclobacteriaceae</taxon>
    </lineage>
</organism>
<dbReference type="SUPFAM" id="SSF48452">
    <property type="entry name" value="TPR-like"/>
    <property type="match status" value="1"/>
</dbReference>
<name>S2DT13_INDAL</name>
<gene>
    <name evidence="2" type="ORF">A33Q_3411</name>
</gene>
<evidence type="ECO:0000256" key="1">
    <source>
        <dbReference type="PROSITE-ProRule" id="PRU00339"/>
    </source>
</evidence>
<keyword evidence="3" id="KW-1185">Reference proteome</keyword>
<dbReference type="Proteomes" id="UP000006073">
    <property type="component" value="Unassembled WGS sequence"/>
</dbReference>
<evidence type="ECO:0000313" key="2">
    <source>
        <dbReference type="EMBL" id="EOZ95206.1"/>
    </source>
</evidence>
<protein>
    <submittedName>
        <fullName evidence="2">Uncharacterized protein</fullName>
    </submittedName>
</protein>